<comment type="caution">
    <text evidence="2">The sequence shown here is derived from an EMBL/GenBank/DDBJ whole genome shotgun (WGS) entry which is preliminary data.</text>
</comment>
<evidence type="ECO:0000313" key="3">
    <source>
        <dbReference type="Proteomes" id="UP001144050"/>
    </source>
</evidence>
<proteinExistence type="predicted"/>
<keyword evidence="2" id="KW-0378">Hydrolase</keyword>
<dbReference type="Proteomes" id="UP001144050">
    <property type="component" value="Unassembled WGS sequence"/>
</dbReference>
<dbReference type="Pfam" id="PF14279">
    <property type="entry name" value="HNH_5"/>
    <property type="match status" value="1"/>
</dbReference>
<protein>
    <submittedName>
        <fullName evidence="2">HNH endonuclease</fullName>
    </submittedName>
</protein>
<gene>
    <name evidence="2" type="ORF">LBW59_16765</name>
</gene>
<name>A0AAW5ZT77_RALSL</name>
<dbReference type="EMBL" id="JAIVFG010000028">
    <property type="protein sequence ID" value="MDB0572415.1"/>
    <property type="molecule type" value="Genomic_DNA"/>
</dbReference>
<evidence type="ECO:0000259" key="1">
    <source>
        <dbReference type="Pfam" id="PF14279"/>
    </source>
</evidence>
<keyword evidence="2" id="KW-0540">Nuclease</keyword>
<dbReference type="InterPro" id="IPR029471">
    <property type="entry name" value="HNH_5"/>
</dbReference>
<keyword evidence="2" id="KW-0255">Endonuclease</keyword>
<accession>A0AAW5ZT77</accession>
<evidence type="ECO:0000313" key="2">
    <source>
        <dbReference type="EMBL" id="MDB0572415.1"/>
    </source>
</evidence>
<dbReference type="GO" id="GO:0004519">
    <property type="term" value="F:endonuclease activity"/>
    <property type="evidence" value="ECO:0007669"/>
    <property type="project" value="UniProtKB-KW"/>
</dbReference>
<organism evidence="2 3">
    <name type="scientific">Ralstonia solanacearum</name>
    <name type="common">Pseudomonas solanacearum</name>
    <dbReference type="NCBI Taxonomy" id="305"/>
    <lineage>
        <taxon>Bacteria</taxon>
        <taxon>Pseudomonadati</taxon>
        <taxon>Pseudomonadota</taxon>
        <taxon>Betaproteobacteria</taxon>
        <taxon>Burkholderiales</taxon>
        <taxon>Burkholderiaceae</taxon>
        <taxon>Ralstonia</taxon>
        <taxon>Ralstonia solanacearum species complex</taxon>
    </lineage>
</organism>
<dbReference type="AlphaFoldDB" id="A0AAW5ZT77"/>
<sequence length="278" mass="31453">MFTEADYRKEAGAFYMRNYRLRFTFEQVDFANQAKRILCGPKPQRCRFCGQGVPEVTFGDVAHAVPESIGNRRLISEYECDTCNRFFGSGIENHFGNWSKPLRLLAGRSGKKGIPTLKGGGPSGWRIERTGNRFEIFAGANEDIRPFTTSEDHRVVTFKLTRDPYVPVAVLKTFVKMALSVMPDDEFANFGETRDWLMSEETGGEFIHIPSGEWLVATSTPAGSFAIHLLTRRPDAPDRVPYAFLLLSYGIQRFQINIPCPARDEPFEVEVPIKLGKR</sequence>
<dbReference type="RefSeq" id="WP_271656896.1">
    <property type="nucleotide sequence ID" value="NZ_JAIVFG010000028.1"/>
</dbReference>
<feature type="domain" description="HNH endonuclease 5" evidence="1">
    <location>
        <begin position="46"/>
        <end position="97"/>
    </location>
</feature>
<reference evidence="2" key="1">
    <citation type="submission" date="2021-09" db="EMBL/GenBank/DDBJ databases">
        <title>Genomic analysis of Ralstonia spp.</title>
        <authorList>
            <person name="Aburjaile F."/>
            <person name="Ariute J.C."/>
            <person name="Pais A.K.L."/>
            <person name="Albuquerque G.M.R."/>
            <person name="Silva A.M.F."/>
            <person name="Brenig B."/>
            <person name="Azevedo V."/>
            <person name="Matiuzzi M."/>
            <person name="Ramos R."/>
            <person name="Goes-Neto A."/>
            <person name="Soares S."/>
            <person name="Iseppon A.M.B."/>
            <person name="Souza E."/>
            <person name="Gama M."/>
        </authorList>
    </citation>
    <scope>NUCLEOTIDE SEQUENCE</scope>
    <source>
        <strain evidence="2">CCRMRs91</strain>
    </source>
</reference>